<name>A0A1Q8EA35_9STRE</name>
<gene>
    <name evidence="1" type="ORF">BU202_03310</name>
</gene>
<dbReference type="PANTHER" id="PTHR35271">
    <property type="entry name" value="ABC TRANSPORTER, SUBSTRATE-BINDING LIPOPROTEIN-RELATED"/>
    <property type="match status" value="1"/>
</dbReference>
<dbReference type="AlphaFoldDB" id="A0A1Q8EA35"/>
<dbReference type="PANTHER" id="PTHR35271:SF1">
    <property type="entry name" value="ABC TRANSPORTER, SUBSTRATE-BINDING LIPOPROTEIN"/>
    <property type="match status" value="1"/>
</dbReference>
<proteinExistence type="predicted"/>
<organism evidence="1 2">
    <name type="scientific">Streptococcus cuniculi</name>
    <dbReference type="NCBI Taxonomy" id="1432788"/>
    <lineage>
        <taxon>Bacteria</taxon>
        <taxon>Bacillati</taxon>
        <taxon>Bacillota</taxon>
        <taxon>Bacilli</taxon>
        <taxon>Lactobacillales</taxon>
        <taxon>Streptococcaceae</taxon>
        <taxon>Streptococcus</taxon>
    </lineage>
</organism>
<evidence type="ECO:0000313" key="2">
    <source>
        <dbReference type="Proteomes" id="UP000186890"/>
    </source>
</evidence>
<dbReference type="EMBL" id="MSJM01000002">
    <property type="protein sequence ID" value="OLF48656.1"/>
    <property type="molecule type" value="Genomic_DNA"/>
</dbReference>
<dbReference type="Pfam" id="PF04392">
    <property type="entry name" value="ABC_sub_bind"/>
    <property type="match status" value="1"/>
</dbReference>
<accession>A0A1Q8EA35</accession>
<dbReference type="InterPro" id="IPR007487">
    <property type="entry name" value="ABC_transpt-TYRBP-like"/>
</dbReference>
<dbReference type="SUPFAM" id="SSF53822">
    <property type="entry name" value="Periplasmic binding protein-like I"/>
    <property type="match status" value="1"/>
</dbReference>
<dbReference type="NCBIfam" id="NF041285">
    <property type="entry name" value="ABC_SBP_TrpX"/>
    <property type="match status" value="1"/>
</dbReference>
<comment type="caution">
    <text evidence="1">The sequence shown here is derived from an EMBL/GenBank/DDBJ whole genome shotgun (WGS) entry which is preliminary data.</text>
</comment>
<sequence>MKNKNLLLTIVALVAVVVGGIFLTNKKDDKKPQTEGETVKVGVLQFVTHEALDEIYRGIQDGLAEEGYKGDKIKIDFMNAEGDQGKIATMSKQLVSNGNQVLVGIATPAAQGLANATSNLPVVMGAITDPVGAKLVKSLEQPGANVTGVACPEPIAQQLDLIKTITPNAKTIGVLYSSNEDNSKLNVETFTELAEKEGYTVLAYPVPSSNEIASTMSVMTSKVDAIWIPQDNTIASAFKTVVASNKEAKVPIFPSADTMVKEGGLASVVVSQHGLGVSTGKMVAKILKGAKPAETPVDVVDQGAPIINKKVAAELGITIPEEVEKAAGEIVE</sequence>
<dbReference type="CDD" id="cd06325">
    <property type="entry name" value="PBP1_ABC_unchar_transporter"/>
    <property type="match status" value="1"/>
</dbReference>
<protein>
    <submittedName>
        <fullName evidence="1">Peptide ABC transporter substrate-binding protein</fullName>
    </submittedName>
</protein>
<dbReference type="RefSeq" id="WP_075104376.1">
    <property type="nucleotide sequence ID" value="NZ_MSJM01000002.1"/>
</dbReference>
<dbReference type="InterPro" id="IPR028082">
    <property type="entry name" value="Peripla_BP_I"/>
</dbReference>
<dbReference type="InterPro" id="IPR047776">
    <property type="entry name" value="ABC_SBP_TrpX-like"/>
</dbReference>
<dbReference type="Proteomes" id="UP000186890">
    <property type="component" value="Unassembled WGS sequence"/>
</dbReference>
<dbReference type="OrthoDB" id="9776955at2"/>
<keyword evidence="2" id="KW-1185">Reference proteome</keyword>
<reference evidence="2" key="1">
    <citation type="submission" date="2016-12" db="EMBL/GenBank/DDBJ databases">
        <authorList>
            <person name="Gulvik C.A."/>
        </authorList>
    </citation>
    <scope>NUCLEOTIDE SEQUENCE [LARGE SCALE GENOMIC DNA]</scope>
    <source>
        <strain evidence="2">NED12-00049-6B</strain>
    </source>
</reference>
<dbReference type="Gene3D" id="3.40.50.2300">
    <property type="match status" value="2"/>
</dbReference>
<evidence type="ECO:0000313" key="1">
    <source>
        <dbReference type="EMBL" id="OLF48656.1"/>
    </source>
</evidence>